<dbReference type="Proteomes" id="UP000193560">
    <property type="component" value="Unassembled WGS sequence"/>
</dbReference>
<evidence type="ECO:0000256" key="5">
    <source>
        <dbReference type="RuleBase" id="RU366025"/>
    </source>
</evidence>
<keyword evidence="1" id="KW-0479">Metal-binding</keyword>
<evidence type="ECO:0000259" key="8">
    <source>
        <dbReference type="PROSITE" id="PS50271"/>
    </source>
</evidence>
<sequence>MPEPPPPLPPTSATTASNGPTSTNPSHHTSSSYGSSSLALTPYQFLHSPSNPASFYPASVNTTTGSSNGLRTGGCPHVHLIKSPSSSSKMEEGSLLANYRALVKYALNWARLSNKMALEKKKRHRNELPLPQCSVCSDSLSRLHVCLHCVYMGCWKKGHMRHHLKAKKHTFAMDFARCMLYCGDCQDYIYDTELMDRVVRLETLKSDLGNRRFRLRWKQGRRWTPYQEEIDTIVQHATLVSCQGIRGLCNMGNTCFMNVILQSFIHNPLLKAYFLSDQHNPKKCTTKYCLCCEMDRLFAEIYSPRKEPYGPCHFLQAMWMSLRELAGYAQQDAHEFFISALNHIHAGCKDNTMVDCQCIVHKTFAGVLQSNVTCSMCGNVTTTHDPMLDISLGLRPMEKKKKATNNNSNANATGTAALASPSSKQQQNGSKGGGSDSVVHDLFANSISSMPATTTTASPAAPSTTTTTTTAPMAPSPMMRRLSTRQGNTLVDCLDRYTQPEKLGRNEYVCSNCSTFQEAIKQLSIERLPSVLSFQLKRFEHGVAATKIETKIKFPVELDMTPYTTKGKKRATNHPNPSNLYTLFAVVNHQGRMDTGHYTMFARHREEWFKFDDHHVTMAYQRDVLESKAYMCFYVKKILDYEE</sequence>
<protein>
    <recommendedName>
        <fullName evidence="5">Ubiquitin carboxyl-terminal hydrolase</fullName>
        <ecNumber evidence="5">3.4.19.12</ecNumber>
    </recommendedName>
</protein>
<dbReference type="AlphaFoldDB" id="A0A1X2HDZ5"/>
<feature type="compositionally biased region" description="Pro residues" evidence="6">
    <location>
        <begin position="1"/>
        <end position="10"/>
    </location>
</feature>
<evidence type="ECO:0000313" key="9">
    <source>
        <dbReference type="EMBL" id="ORY97012.1"/>
    </source>
</evidence>
<dbReference type="STRING" id="90262.A0A1X2HDZ5"/>
<feature type="region of interest" description="Disordered" evidence="6">
    <location>
        <begin position="1"/>
        <end position="35"/>
    </location>
</feature>
<dbReference type="SUPFAM" id="SSF57850">
    <property type="entry name" value="RING/U-box"/>
    <property type="match status" value="1"/>
</dbReference>
<dbReference type="GO" id="GO:0008270">
    <property type="term" value="F:zinc ion binding"/>
    <property type="evidence" value="ECO:0007669"/>
    <property type="project" value="UniProtKB-KW"/>
</dbReference>
<dbReference type="GO" id="GO:0005634">
    <property type="term" value="C:nucleus"/>
    <property type="evidence" value="ECO:0007669"/>
    <property type="project" value="TreeGrafter"/>
</dbReference>
<dbReference type="InterPro" id="IPR050164">
    <property type="entry name" value="Peptidase_C19"/>
</dbReference>
<feature type="domain" description="USP" evidence="7">
    <location>
        <begin position="246"/>
        <end position="637"/>
    </location>
</feature>
<proteinExistence type="inferred from homology"/>
<dbReference type="PANTHER" id="PTHR24006">
    <property type="entry name" value="UBIQUITIN CARBOXYL-TERMINAL HYDROLASE"/>
    <property type="match status" value="1"/>
</dbReference>
<dbReference type="PANTHER" id="PTHR24006:SF937">
    <property type="entry name" value="UBIQUITIN CARBOXYL-TERMINAL HYDROLASE"/>
    <property type="match status" value="1"/>
</dbReference>
<dbReference type="PROSITE" id="PS00973">
    <property type="entry name" value="USP_2"/>
    <property type="match status" value="1"/>
</dbReference>
<dbReference type="EMBL" id="MCGE01000070">
    <property type="protein sequence ID" value="ORY97012.1"/>
    <property type="molecule type" value="Genomic_DNA"/>
</dbReference>
<dbReference type="InterPro" id="IPR013083">
    <property type="entry name" value="Znf_RING/FYVE/PHD"/>
</dbReference>
<dbReference type="SUPFAM" id="SSF54001">
    <property type="entry name" value="Cysteine proteinases"/>
    <property type="match status" value="1"/>
</dbReference>
<dbReference type="InterPro" id="IPR028889">
    <property type="entry name" value="USP"/>
</dbReference>
<keyword evidence="10" id="KW-1185">Reference proteome</keyword>
<dbReference type="InterPro" id="IPR001394">
    <property type="entry name" value="Peptidase_C19_UCH"/>
</dbReference>
<dbReference type="EC" id="3.4.19.12" evidence="5"/>
<evidence type="ECO:0000313" key="10">
    <source>
        <dbReference type="Proteomes" id="UP000193560"/>
    </source>
</evidence>
<feature type="region of interest" description="Disordered" evidence="6">
    <location>
        <begin position="399"/>
        <end position="437"/>
    </location>
</feature>
<feature type="domain" description="UBP-type" evidence="8">
    <location>
        <begin position="112"/>
        <end position="208"/>
    </location>
</feature>
<dbReference type="InterPro" id="IPR001607">
    <property type="entry name" value="Znf_UBP"/>
</dbReference>
<dbReference type="GO" id="GO:0006508">
    <property type="term" value="P:proteolysis"/>
    <property type="evidence" value="ECO:0007669"/>
    <property type="project" value="UniProtKB-KW"/>
</dbReference>
<dbReference type="Pfam" id="PF02148">
    <property type="entry name" value="zf-UBP"/>
    <property type="match status" value="1"/>
</dbReference>
<keyword evidence="5" id="KW-0833">Ubl conjugation pathway</keyword>
<gene>
    <name evidence="9" type="ORF">BCR42DRAFT_430539</name>
</gene>
<keyword evidence="2 4" id="KW-0863">Zinc-finger</keyword>
<evidence type="ECO:0000256" key="6">
    <source>
        <dbReference type="SAM" id="MobiDB-lite"/>
    </source>
</evidence>
<dbReference type="InterPro" id="IPR038765">
    <property type="entry name" value="Papain-like_cys_pep_sf"/>
</dbReference>
<dbReference type="GO" id="GO:0005829">
    <property type="term" value="C:cytosol"/>
    <property type="evidence" value="ECO:0007669"/>
    <property type="project" value="TreeGrafter"/>
</dbReference>
<keyword evidence="5" id="KW-0645">Protease</keyword>
<dbReference type="InterPro" id="IPR018200">
    <property type="entry name" value="USP_CS"/>
</dbReference>
<dbReference type="PROSITE" id="PS00972">
    <property type="entry name" value="USP_1"/>
    <property type="match status" value="1"/>
</dbReference>
<evidence type="ECO:0000256" key="2">
    <source>
        <dbReference type="ARBA" id="ARBA00022771"/>
    </source>
</evidence>
<feature type="region of interest" description="Disordered" evidence="6">
    <location>
        <begin position="450"/>
        <end position="478"/>
    </location>
</feature>
<dbReference type="PROSITE" id="PS50271">
    <property type="entry name" value="ZF_UBP"/>
    <property type="match status" value="1"/>
</dbReference>
<comment type="catalytic activity">
    <reaction evidence="5">
        <text>Thiol-dependent hydrolysis of ester, thioester, amide, peptide and isopeptide bonds formed by the C-terminal Gly of ubiquitin (a 76-residue protein attached to proteins as an intracellular targeting signal).</text>
        <dbReference type="EC" id="3.4.19.12"/>
    </reaction>
</comment>
<evidence type="ECO:0000256" key="1">
    <source>
        <dbReference type="ARBA" id="ARBA00022723"/>
    </source>
</evidence>
<evidence type="ECO:0000256" key="3">
    <source>
        <dbReference type="ARBA" id="ARBA00022833"/>
    </source>
</evidence>
<dbReference type="PROSITE" id="PS50235">
    <property type="entry name" value="USP_3"/>
    <property type="match status" value="1"/>
</dbReference>
<dbReference type="Pfam" id="PF00443">
    <property type="entry name" value="UCH"/>
    <property type="match status" value="1"/>
</dbReference>
<keyword evidence="5" id="KW-0378">Hydrolase</keyword>
<feature type="compositionally biased region" description="Low complexity" evidence="6">
    <location>
        <begin position="404"/>
        <end position="429"/>
    </location>
</feature>
<dbReference type="GO" id="GO:0016579">
    <property type="term" value="P:protein deubiquitination"/>
    <property type="evidence" value="ECO:0007669"/>
    <property type="project" value="InterPro"/>
</dbReference>
<evidence type="ECO:0000256" key="4">
    <source>
        <dbReference type="PROSITE-ProRule" id="PRU00502"/>
    </source>
</evidence>
<evidence type="ECO:0000259" key="7">
    <source>
        <dbReference type="PROSITE" id="PS50235"/>
    </source>
</evidence>
<dbReference type="Gene3D" id="3.30.40.10">
    <property type="entry name" value="Zinc/RING finger domain, C3HC4 (zinc finger)"/>
    <property type="match status" value="1"/>
</dbReference>
<name>A0A1X2HDZ5_9FUNG</name>
<comment type="caution">
    <text evidence="9">The sequence shown here is derived from an EMBL/GenBank/DDBJ whole genome shotgun (WGS) entry which is preliminary data.</text>
</comment>
<dbReference type="GO" id="GO:0004843">
    <property type="term" value="F:cysteine-type deubiquitinase activity"/>
    <property type="evidence" value="ECO:0007669"/>
    <property type="project" value="UniProtKB-UniRule"/>
</dbReference>
<dbReference type="Gene3D" id="3.90.70.10">
    <property type="entry name" value="Cysteine proteinases"/>
    <property type="match status" value="1"/>
</dbReference>
<accession>A0A1X2HDZ5</accession>
<keyword evidence="5" id="KW-0788">Thiol protease</keyword>
<reference evidence="9 10" key="1">
    <citation type="submission" date="2016-07" db="EMBL/GenBank/DDBJ databases">
        <title>Pervasive Adenine N6-methylation of Active Genes in Fungi.</title>
        <authorList>
            <consortium name="DOE Joint Genome Institute"/>
            <person name="Mondo S.J."/>
            <person name="Dannebaum R.O."/>
            <person name="Kuo R.C."/>
            <person name="Labutti K."/>
            <person name="Haridas S."/>
            <person name="Kuo A."/>
            <person name="Salamov A."/>
            <person name="Ahrendt S.R."/>
            <person name="Lipzen A."/>
            <person name="Sullivan W."/>
            <person name="Andreopoulos W.B."/>
            <person name="Clum A."/>
            <person name="Lindquist E."/>
            <person name="Daum C."/>
            <person name="Ramamoorthy G.K."/>
            <person name="Gryganskyi A."/>
            <person name="Culley D."/>
            <person name="Magnuson J.K."/>
            <person name="James T.Y."/>
            <person name="O'Malley M.A."/>
            <person name="Stajich J.E."/>
            <person name="Spatafora J.W."/>
            <person name="Visel A."/>
            <person name="Grigoriev I.V."/>
        </authorList>
    </citation>
    <scope>NUCLEOTIDE SEQUENCE [LARGE SCALE GENOMIC DNA]</scope>
    <source>
        <strain evidence="9 10">NRRL 1336</strain>
    </source>
</reference>
<feature type="compositionally biased region" description="Low complexity" evidence="6">
    <location>
        <begin position="20"/>
        <end position="35"/>
    </location>
</feature>
<comment type="similarity">
    <text evidence="5">Belongs to the peptidase C19 family.</text>
</comment>
<organism evidence="9 10">
    <name type="scientific">Absidia repens</name>
    <dbReference type="NCBI Taxonomy" id="90262"/>
    <lineage>
        <taxon>Eukaryota</taxon>
        <taxon>Fungi</taxon>
        <taxon>Fungi incertae sedis</taxon>
        <taxon>Mucoromycota</taxon>
        <taxon>Mucoromycotina</taxon>
        <taxon>Mucoromycetes</taxon>
        <taxon>Mucorales</taxon>
        <taxon>Cunninghamellaceae</taxon>
        <taxon>Absidia</taxon>
    </lineage>
</organism>
<dbReference type="OrthoDB" id="289038at2759"/>
<keyword evidence="3" id="KW-0862">Zinc</keyword>